<evidence type="ECO:0000313" key="1">
    <source>
        <dbReference type="EMBL" id="ASI98947.1"/>
    </source>
</evidence>
<reference evidence="1 2" key="1">
    <citation type="submission" date="2016-03" db="EMBL/GenBank/DDBJ databases">
        <title>Complete genome sequence of Thermococcus celer.</title>
        <authorList>
            <person name="Oger P.M."/>
        </authorList>
    </citation>
    <scope>NUCLEOTIDE SEQUENCE [LARGE SCALE GENOMIC DNA]</scope>
    <source>
        <strain evidence="1 2">Vu 13</strain>
    </source>
</reference>
<sequence>MKLRVPYVLFETATGRYGLDAYFSLRVEKPERRATLIRKAEGLQLIGEKPVTALLNIESLGEYLNSLFLTLCELSGESFNERTKHMRRWNLWRLLGIPTGHQRHVDRDEELAERNREALLALAIMRKVLGVKNPSDLERAVVRPLGYAFLELEVSGREVSDPVYRELFRVDSNAGMALQWLRLKNRG</sequence>
<dbReference type="Proteomes" id="UP000197156">
    <property type="component" value="Chromosome"/>
</dbReference>
<organism evidence="1 2">
    <name type="scientific">Thermococcus celer Vu 13 = JCM 8558</name>
    <dbReference type="NCBI Taxonomy" id="1293037"/>
    <lineage>
        <taxon>Archaea</taxon>
        <taxon>Methanobacteriati</taxon>
        <taxon>Methanobacteriota</taxon>
        <taxon>Thermococci</taxon>
        <taxon>Thermococcales</taxon>
        <taxon>Thermococcaceae</taxon>
        <taxon>Thermococcus</taxon>
    </lineage>
</organism>
<proteinExistence type="predicted"/>
<protein>
    <submittedName>
        <fullName evidence="1">Uncharacterized protein</fullName>
    </submittedName>
</protein>
<keyword evidence="2" id="KW-1185">Reference proteome</keyword>
<gene>
    <name evidence="1" type="ORF">A3L02_04910</name>
</gene>
<dbReference type="EMBL" id="CP014854">
    <property type="protein sequence ID" value="ASI98947.1"/>
    <property type="molecule type" value="Genomic_DNA"/>
</dbReference>
<accession>A0A218P200</accession>
<dbReference type="RefSeq" id="WP_088862899.1">
    <property type="nucleotide sequence ID" value="NZ_CP014854.1"/>
</dbReference>
<dbReference type="GeneID" id="33324073"/>
<evidence type="ECO:0000313" key="2">
    <source>
        <dbReference type="Proteomes" id="UP000197156"/>
    </source>
</evidence>
<name>A0A218P200_THECE</name>
<dbReference type="KEGG" id="tce:A3L02_04910"/>
<dbReference type="AlphaFoldDB" id="A0A218P200"/>
<dbReference type="OrthoDB" id="86024at2157"/>